<evidence type="ECO:0000313" key="10">
    <source>
        <dbReference type="Proteomes" id="UP000836402"/>
    </source>
</evidence>
<evidence type="ECO:0000256" key="3">
    <source>
        <dbReference type="ARBA" id="ARBA00022741"/>
    </source>
</evidence>
<name>A0ABN7ISQ4_9BASI</name>
<accession>A0ABN7ISQ4</accession>
<dbReference type="Gene3D" id="3.40.50.10050">
    <property type="entry name" value="Translation initiation factor IF- 2, domain 3"/>
    <property type="match status" value="1"/>
</dbReference>
<dbReference type="Gene3D" id="3.40.50.300">
    <property type="entry name" value="P-loop containing nucleotide triphosphate hydrolases"/>
    <property type="match status" value="2"/>
</dbReference>
<organism evidence="9 10">
    <name type="scientific">Tilletia caries</name>
    <name type="common">wheat bunt fungus</name>
    <dbReference type="NCBI Taxonomy" id="13290"/>
    <lineage>
        <taxon>Eukaryota</taxon>
        <taxon>Fungi</taxon>
        <taxon>Dikarya</taxon>
        <taxon>Basidiomycota</taxon>
        <taxon>Ustilaginomycotina</taxon>
        <taxon>Exobasidiomycetes</taxon>
        <taxon>Tilletiales</taxon>
        <taxon>Tilletiaceae</taxon>
        <taxon>Tilletia</taxon>
    </lineage>
</organism>
<dbReference type="Proteomes" id="UP000836402">
    <property type="component" value="Unassembled WGS sequence"/>
</dbReference>
<dbReference type="InterPro" id="IPR027417">
    <property type="entry name" value="P-loop_NTPase"/>
</dbReference>
<dbReference type="InterPro" id="IPR009000">
    <property type="entry name" value="Transl_B-barrel_sf"/>
</dbReference>
<sequence>MMSSAVVSGCSRARISQPALLLVRNNSSSSSSSGSPNQNTPTHSPRQPYSRSPSQHQHGQQAQQQRPGPRQWSDQRSPNTHHPSSAAPRWSQPAQNRANSYGNNYSNNNNNNYNNGQRYDRPRPTPNDGSSQSSQPFRQQGQYQDRTQYQNRQQDQLQQQQRQQQQQRFQQLPPHRQHEQQPPPVIRRRGPPVASALIHNDRPAPPPPSSSSPAAADTIIDPDIDPADVGPDSDGGPGGKGQPRRARRSLSSSTTTGTGSDPTNPSSTSGTQPSLNRDKERFRRSRLLGSEEDPPAAPGGGGGSGSGGKNRAARATVAAAIGTMGRFRGQQRAPPPPPVKKQKTSVFLPSYLTVSNLARVLGVKLWDLQVRMRNMGHDDIRPDLTLSFSDAELIAAEFNLLAIANDEAAFDIYPRPPLSTLALTVEKEGKEGTILPLRPPVVTIMGHVDHGKTTLLDKLRSTSVAAGEAGGITQHIGAFSVPVRSSSSEGGLQSVTFLDTPGHAAFTAMRSRGASVTDMVVLVVAADDGVMPQTREVIELWKELSAREAQFDPAASSSPSSSSTTTAEDKKGGGAGGGRRLGSGAVQLVVALSKSDKPTADPEKVKRQLLSEGIELEEFGGEVPCVPVSGKTGDGLELLQDTLVTLAELAELRAEQSGPVEGYVIESKVEKGRGNVATVLVKRGALRVGDVGVAGTTWLKVRSMTDSAGKTLRELRPGQAGVVTGWKEVPCAGDEMLGAGGESAGGGGGESAAKRAIENRKRRVEAAKLGEDVAQINEARRVVAEEAERKKRADFVERQQRRLAEAALAAGKSVEQLLRENKLSSRGGGAMDAFLDREERGEHKEGAGEEEAEEGEEGEESTKKKKKELLVIVKADVSGSAEAVIGAISGIGNKEAGVRIVSSGVGEPTEGDLAMARAVGARIIAFNVPIPRAIERAASSYSPPIPLHSSPIIYRLMEYVSESVASLLPPLRQIRVTGEATVAQIFKINLRSRVFTKVAGCRVLNGTIARSSEVRLLRREGGKDKGKGKGKGKGQDEDDEEYDDESPHKKDKDGGQRDDSAGLSVGADAGGGRKVVWIGKLDSLKHGKNEVPDRGKGTECGMSFEGFQGFEEGDVVQCFYTVELPRQLM</sequence>
<keyword evidence="5" id="KW-0342">GTP-binding</keyword>
<feature type="region of interest" description="Disordered" evidence="7">
    <location>
        <begin position="1"/>
        <end position="314"/>
    </location>
</feature>
<evidence type="ECO:0000256" key="6">
    <source>
        <dbReference type="ARBA" id="ARBA00025162"/>
    </source>
</evidence>
<dbReference type="InterPro" id="IPR053905">
    <property type="entry name" value="EF-G-like_DII"/>
</dbReference>
<dbReference type="SUPFAM" id="SSF52156">
    <property type="entry name" value="Initiation factor IF2/eIF5b, domain 3"/>
    <property type="match status" value="1"/>
</dbReference>
<comment type="caution">
    <text evidence="9">The sequence shown here is derived from an EMBL/GenBank/DDBJ whole genome shotgun (WGS) entry which is preliminary data.</text>
</comment>
<feature type="compositionally biased region" description="Basic and acidic residues" evidence="7">
    <location>
        <begin position="834"/>
        <end position="847"/>
    </location>
</feature>
<evidence type="ECO:0000256" key="5">
    <source>
        <dbReference type="ARBA" id="ARBA00023134"/>
    </source>
</evidence>
<dbReference type="SUPFAM" id="SSF52540">
    <property type="entry name" value="P-loop containing nucleoside triphosphate hydrolases"/>
    <property type="match status" value="1"/>
</dbReference>
<feature type="compositionally biased region" description="Gly residues" evidence="7">
    <location>
        <begin position="298"/>
        <end position="308"/>
    </location>
</feature>
<feature type="region of interest" description="Disordered" evidence="7">
    <location>
        <begin position="1019"/>
        <end position="1068"/>
    </location>
</feature>
<feature type="compositionally biased region" description="Low complexity" evidence="7">
    <location>
        <begin position="553"/>
        <end position="566"/>
    </location>
</feature>
<dbReference type="SUPFAM" id="SSF50447">
    <property type="entry name" value="Translation proteins"/>
    <property type="match status" value="3"/>
</dbReference>
<dbReference type="PRINTS" id="PR00315">
    <property type="entry name" value="ELONGATNFCT"/>
</dbReference>
<dbReference type="Pfam" id="PF22042">
    <property type="entry name" value="EF-G_D2"/>
    <property type="match status" value="1"/>
</dbReference>
<proteinExistence type="inferred from homology"/>
<keyword evidence="2" id="KW-0396">Initiation factor</keyword>
<dbReference type="InterPro" id="IPR005225">
    <property type="entry name" value="Small_GTP-bd"/>
</dbReference>
<dbReference type="EMBL" id="CAJHJG010001093">
    <property type="protein sequence ID" value="CAD6908863.1"/>
    <property type="molecule type" value="Genomic_DNA"/>
</dbReference>
<dbReference type="NCBIfam" id="TIGR00231">
    <property type="entry name" value="small_GTP"/>
    <property type="match status" value="1"/>
</dbReference>
<feature type="compositionally biased region" description="Low complexity" evidence="7">
    <location>
        <begin position="138"/>
        <end position="174"/>
    </location>
</feature>
<dbReference type="InterPro" id="IPR000795">
    <property type="entry name" value="T_Tr_GTP-bd_dom"/>
</dbReference>
<dbReference type="CDD" id="cd03702">
    <property type="entry name" value="IF2_mtIF2_II"/>
    <property type="match status" value="1"/>
</dbReference>
<evidence type="ECO:0000256" key="2">
    <source>
        <dbReference type="ARBA" id="ARBA00022540"/>
    </source>
</evidence>
<feature type="compositionally biased region" description="Low complexity" evidence="7">
    <location>
        <begin position="99"/>
        <end position="116"/>
    </location>
</feature>
<feature type="compositionally biased region" description="Acidic residues" evidence="7">
    <location>
        <begin position="848"/>
        <end position="859"/>
    </location>
</feature>
<dbReference type="InterPro" id="IPR044145">
    <property type="entry name" value="IF2_II"/>
</dbReference>
<protein>
    <recommendedName>
        <fullName evidence="8">Tr-type G domain-containing protein</fullName>
    </recommendedName>
</protein>
<dbReference type="Pfam" id="PF11987">
    <property type="entry name" value="IF-2"/>
    <property type="match status" value="1"/>
</dbReference>
<keyword evidence="4" id="KW-0648">Protein biosynthesis</keyword>
<feature type="compositionally biased region" description="Polar residues" evidence="7">
    <location>
        <begin position="127"/>
        <end position="137"/>
    </location>
</feature>
<feature type="compositionally biased region" description="Low complexity" evidence="7">
    <location>
        <begin position="251"/>
        <end position="271"/>
    </location>
</feature>
<feature type="region of interest" description="Disordered" evidence="7">
    <location>
        <begin position="551"/>
        <end position="581"/>
    </location>
</feature>
<feature type="compositionally biased region" description="Polar residues" evidence="7">
    <location>
        <begin position="72"/>
        <end position="83"/>
    </location>
</feature>
<reference evidence="9" key="1">
    <citation type="submission" date="2020-10" db="EMBL/GenBank/DDBJ databases">
        <authorList>
            <person name="Sedaghatjoo S."/>
        </authorList>
    </citation>
    <scope>NUCLEOTIDE SEQUENCE</scope>
    <source>
        <strain evidence="9">AZH3</strain>
    </source>
</reference>
<gene>
    <name evidence="9" type="ORF">JKIAZH3_G3416</name>
</gene>
<evidence type="ECO:0000259" key="8">
    <source>
        <dbReference type="PROSITE" id="PS51722"/>
    </source>
</evidence>
<feature type="region of interest" description="Disordered" evidence="7">
    <location>
        <begin position="826"/>
        <end position="863"/>
    </location>
</feature>
<keyword evidence="3" id="KW-0547">Nucleotide-binding</keyword>
<evidence type="ECO:0000256" key="1">
    <source>
        <dbReference type="ARBA" id="ARBA00007733"/>
    </source>
</evidence>
<dbReference type="InterPro" id="IPR015760">
    <property type="entry name" value="TIF_IF2"/>
</dbReference>
<comment type="similarity">
    <text evidence="1">Belongs to the TRAFAC class translation factor GTPase superfamily. Classic translation factor GTPase family. IF-2 subfamily.</text>
</comment>
<dbReference type="PROSITE" id="PS51722">
    <property type="entry name" value="G_TR_2"/>
    <property type="match status" value="1"/>
</dbReference>
<keyword evidence="10" id="KW-1185">Reference proteome</keyword>
<dbReference type="InterPro" id="IPR023115">
    <property type="entry name" value="TIF_IF2_dom3"/>
</dbReference>
<dbReference type="InterPro" id="IPR036925">
    <property type="entry name" value="TIF_IF2_dom3_sf"/>
</dbReference>
<dbReference type="Gene3D" id="2.40.30.10">
    <property type="entry name" value="Translation factors"/>
    <property type="match status" value="2"/>
</dbReference>
<feature type="compositionally biased region" description="Basic and acidic residues" evidence="7">
    <location>
        <begin position="1045"/>
        <end position="1060"/>
    </location>
</feature>
<dbReference type="Pfam" id="PF00009">
    <property type="entry name" value="GTP_EFTU"/>
    <property type="match status" value="1"/>
</dbReference>
<evidence type="ECO:0000256" key="4">
    <source>
        <dbReference type="ARBA" id="ARBA00022917"/>
    </source>
</evidence>
<feature type="compositionally biased region" description="Low complexity" evidence="7">
    <location>
        <begin position="43"/>
        <end position="71"/>
    </location>
</feature>
<evidence type="ECO:0000256" key="7">
    <source>
        <dbReference type="SAM" id="MobiDB-lite"/>
    </source>
</evidence>
<dbReference type="PANTHER" id="PTHR43381">
    <property type="entry name" value="TRANSLATION INITIATION FACTOR IF-2-RELATED"/>
    <property type="match status" value="1"/>
</dbReference>
<feature type="domain" description="Tr-type G" evidence="8">
    <location>
        <begin position="437"/>
        <end position="653"/>
    </location>
</feature>
<evidence type="ECO:0000313" key="9">
    <source>
        <dbReference type="EMBL" id="CAD6908863.1"/>
    </source>
</evidence>
<dbReference type="PANTHER" id="PTHR43381:SF20">
    <property type="entry name" value="TRANSLATION INITIATION FACTOR IF-2, MITOCHONDRIAL"/>
    <property type="match status" value="1"/>
</dbReference>
<dbReference type="CDD" id="cd01887">
    <property type="entry name" value="IF2_eIF5B"/>
    <property type="match status" value="1"/>
</dbReference>
<comment type="function">
    <text evidence="6">One of the essential components for the initiation of protein synthesis. Protects formylmethionyl-tRNA from spontaneous hydrolysis and promotes its binding to the 30S ribosomal subunits. Also involved in the hydrolysis of GTP during the formation of the 70S ribosomal complex.</text>
</comment>
<dbReference type="CDD" id="cd03692">
    <property type="entry name" value="mtIF2_IVc"/>
    <property type="match status" value="1"/>
</dbReference>